<feature type="compositionally biased region" description="Basic and acidic residues" evidence="1">
    <location>
        <begin position="16"/>
        <end position="25"/>
    </location>
</feature>
<dbReference type="Proteomes" id="UP000054567">
    <property type="component" value="Unassembled WGS sequence"/>
</dbReference>
<reference evidence="3" key="2">
    <citation type="journal article" date="2009" name="Genome Res.">
        <title>Comparative genomic analyses of the human fungal pathogens Coccidioides and their relatives.</title>
        <authorList>
            <person name="Sharpton T.J."/>
            <person name="Stajich J.E."/>
            <person name="Rounsley S.D."/>
            <person name="Gardner M.J."/>
            <person name="Wortman J.R."/>
            <person name="Jordar V.S."/>
            <person name="Maiti R."/>
            <person name="Kodira C.D."/>
            <person name="Neafsey D.E."/>
            <person name="Zeng Q."/>
            <person name="Hung C.-Y."/>
            <person name="McMahan C."/>
            <person name="Muszewska A."/>
            <person name="Grynberg M."/>
            <person name="Mandel M.A."/>
            <person name="Kellner E.M."/>
            <person name="Barker B.M."/>
            <person name="Galgiani J.N."/>
            <person name="Orbach M.J."/>
            <person name="Kirkland T.N."/>
            <person name="Cole G.T."/>
            <person name="Henn M.R."/>
            <person name="Birren B.W."/>
            <person name="Taylor J.W."/>
        </authorList>
    </citation>
    <scope>NUCLEOTIDE SEQUENCE [LARGE SCALE GENOMIC DNA]</scope>
    <source>
        <strain evidence="3">RMSCC 3488</strain>
    </source>
</reference>
<dbReference type="EMBL" id="DS268110">
    <property type="protein sequence ID" value="KMM67122.1"/>
    <property type="molecule type" value="Genomic_DNA"/>
</dbReference>
<evidence type="ECO:0000256" key="1">
    <source>
        <dbReference type="SAM" id="MobiDB-lite"/>
    </source>
</evidence>
<dbReference type="AlphaFoldDB" id="A0A0J6I6S5"/>
<reference evidence="3" key="3">
    <citation type="journal article" date="2010" name="Genome Res.">
        <title>Population genomic sequencing of Coccidioides fungi reveals recent hybridization and transposon control.</title>
        <authorList>
            <person name="Neafsey D.E."/>
            <person name="Barker B.M."/>
            <person name="Sharpton T.J."/>
            <person name="Stajich J.E."/>
            <person name="Park D.J."/>
            <person name="Whiston E."/>
            <person name="Hung C.-Y."/>
            <person name="McMahan C."/>
            <person name="White J."/>
            <person name="Sykes S."/>
            <person name="Heiman D."/>
            <person name="Young S."/>
            <person name="Zeng Q."/>
            <person name="Abouelleil A."/>
            <person name="Aftuck L."/>
            <person name="Bessette D."/>
            <person name="Brown A."/>
            <person name="FitzGerald M."/>
            <person name="Lui A."/>
            <person name="Macdonald J.P."/>
            <person name="Priest M."/>
            <person name="Orbach M.J."/>
            <person name="Galgiani J.N."/>
            <person name="Kirkland T.N."/>
            <person name="Cole G.T."/>
            <person name="Birren B.W."/>
            <person name="Henn M.R."/>
            <person name="Taylor J.W."/>
            <person name="Rounsley S.D."/>
        </authorList>
    </citation>
    <scope>NUCLEOTIDE SEQUENCE [LARGE SCALE GENOMIC DNA]</scope>
    <source>
        <strain evidence="3">RMSCC 3488</strain>
    </source>
</reference>
<evidence type="ECO:0000313" key="3">
    <source>
        <dbReference type="Proteomes" id="UP000054567"/>
    </source>
</evidence>
<protein>
    <submittedName>
        <fullName evidence="2">Uncharacterized protein</fullName>
    </submittedName>
</protein>
<feature type="region of interest" description="Disordered" evidence="1">
    <location>
        <begin position="16"/>
        <end position="35"/>
    </location>
</feature>
<gene>
    <name evidence="2" type="ORF">CPAG_03458</name>
</gene>
<evidence type="ECO:0000313" key="2">
    <source>
        <dbReference type="EMBL" id="KMM67122.1"/>
    </source>
</evidence>
<sequence length="70" mass="7728">MSSVCCDTLEIEGDGQRETRGRIGRDGLQGQSMMDHCKKSRSEGLRKFLISLSPTTEMEAGDTDNQDCSQ</sequence>
<proteinExistence type="predicted"/>
<reference evidence="2 3" key="1">
    <citation type="submission" date="2007-06" db="EMBL/GenBank/DDBJ databases">
        <title>The Genome Sequence of Coccidioides posadasii RMSCC_3488.</title>
        <authorList>
            <consortium name="Coccidioides Genome Resources Consortium"/>
            <consortium name="The Broad Institute Genome Sequencing Platform"/>
            <person name="Henn M.R."/>
            <person name="Sykes S."/>
            <person name="Young S."/>
            <person name="Jaffe D."/>
            <person name="Berlin A."/>
            <person name="Alvarez P."/>
            <person name="Butler J."/>
            <person name="Gnerre S."/>
            <person name="Grabherr M."/>
            <person name="Mauceli E."/>
            <person name="Brockman W."/>
            <person name="Kodira C."/>
            <person name="Alvarado L."/>
            <person name="Zeng Q."/>
            <person name="Crawford M."/>
            <person name="Antoine C."/>
            <person name="Devon K."/>
            <person name="Galgiani J."/>
            <person name="Orsborn K."/>
            <person name="Lewis M.L."/>
            <person name="Nusbaum C."/>
            <person name="Galagan J."/>
            <person name="Birren B."/>
        </authorList>
    </citation>
    <scope>NUCLEOTIDE SEQUENCE [LARGE SCALE GENOMIC DNA]</scope>
    <source>
        <strain evidence="2 3">RMSCC 3488</strain>
    </source>
</reference>
<organism evidence="2 3">
    <name type="scientific">Coccidioides posadasii RMSCC 3488</name>
    <dbReference type="NCBI Taxonomy" id="454284"/>
    <lineage>
        <taxon>Eukaryota</taxon>
        <taxon>Fungi</taxon>
        <taxon>Dikarya</taxon>
        <taxon>Ascomycota</taxon>
        <taxon>Pezizomycotina</taxon>
        <taxon>Eurotiomycetes</taxon>
        <taxon>Eurotiomycetidae</taxon>
        <taxon>Onygenales</taxon>
        <taxon>Onygenaceae</taxon>
        <taxon>Coccidioides</taxon>
    </lineage>
</organism>
<name>A0A0J6I6S5_COCPO</name>
<accession>A0A0J6I6S5</accession>
<dbReference type="VEuPathDB" id="FungiDB:CPAG_03458"/>